<dbReference type="InterPro" id="IPR033932">
    <property type="entry name" value="YtcJ-like"/>
</dbReference>
<evidence type="ECO:0000256" key="2">
    <source>
        <dbReference type="SAM" id="SignalP"/>
    </source>
</evidence>
<evidence type="ECO:0000256" key="1">
    <source>
        <dbReference type="SAM" id="MobiDB-lite"/>
    </source>
</evidence>
<dbReference type="Gene3D" id="2.30.40.10">
    <property type="entry name" value="Urease, subunit C, domain 1"/>
    <property type="match status" value="1"/>
</dbReference>
<name>A0AA36NB58_9DINO</name>
<dbReference type="AlphaFoldDB" id="A0AA36NB58"/>
<dbReference type="SUPFAM" id="SSF51338">
    <property type="entry name" value="Composite domain of metallo-dependent hydrolases"/>
    <property type="match status" value="1"/>
</dbReference>
<evidence type="ECO:0000313" key="4">
    <source>
        <dbReference type="EMBL" id="CAJ1395903.1"/>
    </source>
</evidence>
<accession>A0AA36NB58</accession>
<proteinExistence type="predicted"/>
<feature type="signal peptide" evidence="2">
    <location>
        <begin position="1"/>
        <end position="18"/>
    </location>
</feature>
<feature type="chain" id="PRO_5041265176" description="Amidohydrolase 3 domain-containing protein" evidence="2">
    <location>
        <begin position="19"/>
        <end position="705"/>
    </location>
</feature>
<dbReference type="Gene3D" id="3.10.310.70">
    <property type="match status" value="1"/>
</dbReference>
<dbReference type="EMBL" id="CAUJNA010003214">
    <property type="protein sequence ID" value="CAJ1395903.1"/>
    <property type="molecule type" value="Genomic_DNA"/>
</dbReference>
<dbReference type="Gene3D" id="3.20.20.140">
    <property type="entry name" value="Metal-dependent hydrolases"/>
    <property type="match status" value="1"/>
</dbReference>
<dbReference type="Proteomes" id="UP001178507">
    <property type="component" value="Unassembled WGS sequence"/>
</dbReference>
<dbReference type="SUPFAM" id="SSF51556">
    <property type="entry name" value="Metallo-dependent hydrolases"/>
    <property type="match status" value="1"/>
</dbReference>
<dbReference type="PANTHER" id="PTHR22642:SF2">
    <property type="entry name" value="PROTEIN LONG AFTER FAR-RED 3"/>
    <property type="match status" value="1"/>
</dbReference>
<dbReference type="InterPro" id="IPR011059">
    <property type="entry name" value="Metal-dep_hydrolase_composite"/>
</dbReference>
<evidence type="ECO:0000313" key="5">
    <source>
        <dbReference type="Proteomes" id="UP001178507"/>
    </source>
</evidence>
<comment type="caution">
    <text evidence="4">The sequence shown here is derived from an EMBL/GenBank/DDBJ whole genome shotgun (WGS) entry which is preliminary data.</text>
</comment>
<evidence type="ECO:0000259" key="3">
    <source>
        <dbReference type="Pfam" id="PF07969"/>
    </source>
</evidence>
<dbReference type="CDD" id="cd01300">
    <property type="entry name" value="YtcJ_like"/>
    <property type="match status" value="1"/>
</dbReference>
<dbReference type="InterPro" id="IPR032466">
    <property type="entry name" value="Metal_Hydrolase"/>
</dbReference>
<sequence length="705" mass="76530">MRWARLRLPLASKLLAAADKALLAARALQLWDAPDFVHAEARPEFRTVACICKLRPALAQNAAFFAWQALELGGALRCLPGVGGFRAALFAGCYPSGHESDVLLRAELGPAPGESAATARGAKEELCRVAVRSSSALVNRAVAQAMSLLLRNGRILSCKSGQLVERSWLLIEEGRIKAGGQGTPPEAAEVLDLDGRVVLPGLADSHIHVYALGKKLLESVDLSECKSIQEMQERARQFLRERPNLKYLEGLGWDQEAMGRLPTRHDLDAAVGDLPAAFFRRCHHACVLSSAALRVCGITGATSDPEGGKIEREAGEPTGILRESALGDLLEPLKTEDSFEQQKEILLKGLRACVEQGITFVQSNDSKLLGGVERPFEAYAALADEGRLCCRVFLTVQWQDVGQPGAPKAQQAHPSGLLSCDRAKLWTDGGLGASTAAMLEPYADSDSRGMMQMSCEEIDQALELLKKHRFRVEAHAIGDRSATHLVDAFERLMPSAERPVLTHCQFLNKSLVDRMSKAGIIANVQPQFVPSDLAIVKTRVGEDTERFRYSYVWRTLMKAGVHVCGGSDAPVESPSPLIGMADAMDHALHASEQLTLAEALGIYTEGAAFAARAEDRIGGFEPGMEADFVVLSTREELTSHQLRTAEVESVYLRGKLVHQPLPPSSKRPRLGAEGGAGKNGSRPWLRGRCKCCMWSTNRAVERSPT</sequence>
<dbReference type="Pfam" id="PF07969">
    <property type="entry name" value="Amidohydro_3"/>
    <property type="match status" value="1"/>
</dbReference>
<dbReference type="InterPro" id="IPR013108">
    <property type="entry name" value="Amidohydro_3"/>
</dbReference>
<feature type="domain" description="Amidohydrolase 3" evidence="3">
    <location>
        <begin position="189"/>
        <end position="658"/>
    </location>
</feature>
<dbReference type="PANTHER" id="PTHR22642">
    <property type="entry name" value="IMIDAZOLONEPROPIONASE"/>
    <property type="match status" value="1"/>
</dbReference>
<keyword evidence="2" id="KW-0732">Signal</keyword>
<reference evidence="4" key="1">
    <citation type="submission" date="2023-08" db="EMBL/GenBank/DDBJ databases">
        <authorList>
            <person name="Chen Y."/>
            <person name="Shah S."/>
            <person name="Dougan E. K."/>
            <person name="Thang M."/>
            <person name="Chan C."/>
        </authorList>
    </citation>
    <scope>NUCLEOTIDE SEQUENCE</scope>
</reference>
<feature type="region of interest" description="Disordered" evidence="1">
    <location>
        <begin position="658"/>
        <end position="680"/>
    </location>
</feature>
<organism evidence="4 5">
    <name type="scientific">Effrenium voratum</name>
    <dbReference type="NCBI Taxonomy" id="2562239"/>
    <lineage>
        <taxon>Eukaryota</taxon>
        <taxon>Sar</taxon>
        <taxon>Alveolata</taxon>
        <taxon>Dinophyceae</taxon>
        <taxon>Suessiales</taxon>
        <taxon>Symbiodiniaceae</taxon>
        <taxon>Effrenium</taxon>
    </lineage>
</organism>
<protein>
    <recommendedName>
        <fullName evidence="3">Amidohydrolase 3 domain-containing protein</fullName>
    </recommendedName>
</protein>
<dbReference type="GO" id="GO:0016810">
    <property type="term" value="F:hydrolase activity, acting on carbon-nitrogen (but not peptide) bonds"/>
    <property type="evidence" value="ECO:0007669"/>
    <property type="project" value="InterPro"/>
</dbReference>
<keyword evidence="5" id="KW-1185">Reference proteome</keyword>
<gene>
    <name evidence="4" type="ORF">EVOR1521_LOCUS20225</name>
</gene>